<dbReference type="Proteomes" id="UP001165090">
    <property type="component" value="Unassembled WGS sequence"/>
</dbReference>
<feature type="region of interest" description="Disordered" evidence="1">
    <location>
        <begin position="1014"/>
        <end position="1056"/>
    </location>
</feature>
<dbReference type="EMBL" id="BSDZ01000080">
    <property type="protein sequence ID" value="GLI69025.1"/>
    <property type="molecule type" value="Genomic_DNA"/>
</dbReference>
<keyword evidence="5" id="KW-1185">Reference proteome</keyword>
<feature type="transmembrane region" description="Helical" evidence="2">
    <location>
        <begin position="1843"/>
        <end position="1861"/>
    </location>
</feature>
<evidence type="ECO:0000313" key="5">
    <source>
        <dbReference type="Proteomes" id="UP001165090"/>
    </source>
</evidence>
<dbReference type="InterPro" id="IPR003440">
    <property type="entry name" value="Glyco_trans_48_dom"/>
</dbReference>
<reference evidence="4 5" key="1">
    <citation type="journal article" date="2023" name="IScience">
        <title>Expanded male sex-determining region conserved during the evolution of homothallism in the green alga Volvox.</title>
        <authorList>
            <person name="Yamamoto K."/>
            <person name="Matsuzaki R."/>
            <person name="Mahakham W."/>
            <person name="Heman W."/>
            <person name="Sekimoto H."/>
            <person name="Kawachi M."/>
            <person name="Minakuchi Y."/>
            <person name="Toyoda A."/>
            <person name="Nozaki H."/>
        </authorList>
    </citation>
    <scope>NUCLEOTIDE SEQUENCE [LARGE SCALE GENOMIC DNA]</scope>
    <source>
        <strain evidence="4 5">NIES-4468</strain>
    </source>
</reference>
<feature type="transmembrane region" description="Helical" evidence="2">
    <location>
        <begin position="1906"/>
        <end position="1923"/>
    </location>
</feature>
<feature type="region of interest" description="Disordered" evidence="1">
    <location>
        <begin position="965"/>
        <end position="1002"/>
    </location>
</feature>
<feature type="compositionally biased region" description="Polar residues" evidence="1">
    <location>
        <begin position="551"/>
        <end position="564"/>
    </location>
</feature>
<feature type="region of interest" description="Disordered" evidence="1">
    <location>
        <begin position="1432"/>
        <end position="1462"/>
    </location>
</feature>
<keyword evidence="2" id="KW-0812">Transmembrane</keyword>
<evidence type="ECO:0000259" key="3">
    <source>
        <dbReference type="Pfam" id="PF02364"/>
    </source>
</evidence>
<keyword evidence="2" id="KW-1133">Transmembrane helix</keyword>
<feature type="region of interest" description="Disordered" evidence="1">
    <location>
        <begin position="74"/>
        <end position="111"/>
    </location>
</feature>
<feature type="transmembrane region" description="Helical" evidence="2">
    <location>
        <begin position="1930"/>
        <end position="1952"/>
    </location>
</feature>
<protein>
    <recommendedName>
        <fullName evidence="3">Glycosyl transferase 48 domain-containing protein</fullName>
    </recommendedName>
</protein>
<feature type="region of interest" description="Disordered" evidence="1">
    <location>
        <begin position="490"/>
        <end position="596"/>
    </location>
</feature>
<keyword evidence="2" id="KW-0472">Membrane</keyword>
<comment type="caution">
    <text evidence="4">The sequence shown here is derived from an EMBL/GenBank/DDBJ whole genome shotgun (WGS) entry which is preliminary data.</text>
</comment>
<feature type="compositionally biased region" description="Low complexity" evidence="1">
    <location>
        <begin position="315"/>
        <end position="325"/>
    </location>
</feature>
<feature type="compositionally biased region" description="Low complexity" evidence="1">
    <location>
        <begin position="516"/>
        <end position="536"/>
    </location>
</feature>
<feature type="compositionally biased region" description="Low complexity" evidence="1">
    <location>
        <begin position="287"/>
        <end position="298"/>
    </location>
</feature>
<feature type="compositionally biased region" description="Low complexity" evidence="1">
    <location>
        <begin position="567"/>
        <end position="576"/>
    </location>
</feature>
<dbReference type="PANTHER" id="PTHR12741">
    <property type="entry name" value="LYST-INTERACTING PROTEIN LIP5 DOPAMINE RESPONSIVE PROTEIN DRG-1"/>
    <property type="match status" value="1"/>
</dbReference>
<name>A0ABQ5SGN6_9CHLO</name>
<gene>
    <name evidence="4" type="ORF">VaNZ11_013564</name>
</gene>
<feature type="non-terminal residue" evidence="4">
    <location>
        <position position="1989"/>
    </location>
</feature>
<feature type="domain" description="Glycosyl transferase 48" evidence="3">
    <location>
        <begin position="1516"/>
        <end position="1987"/>
    </location>
</feature>
<feature type="region of interest" description="Disordered" evidence="1">
    <location>
        <begin position="202"/>
        <end position="342"/>
    </location>
</feature>
<feature type="domain" description="Glycosyl transferase 48" evidence="3">
    <location>
        <begin position="1153"/>
        <end position="1400"/>
    </location>
</feature>
<proteinExistence type="predicted"/>
<evidence type="ECO:0000313" key="4">
    <source>
        <dbReference type="EMBL" id="GLI69025.1"/>
    </source>
</evidence>
<organism evidence="4 5">
    <name type="scientific">Volvox africanus</name>
    <dbReference type="NCBI Taxonomy" id="51714"/>
    <lineage>
        <taxon>Eukaryota</taxon>
        <taxon>Viridiplantae</taxon>
        <taxon>Chlorophyta</taxon>
        <taxon>core chlorophytes</taxon>
        <taxon>Chlorophyceae</taxon>
        <taxon>CS clade</taxon>
        <taxon>Chlamydomonadales</taxon>
        <taxon>Volvocaceae</taxon>
        <taxon>Volvox</taxon>
    </lineage>
</organism>
<evidence type="ECO:0000256" key="1">
    <source>
        <dbReference type="SAM" id="MobiDB-lite"/>
    </source>
</evidence>
<feature type="region of interest" description="Disordered" evidence="1">
    <location>
        <begin position="361"/>
        <end position="387"/>
    </location>
</feature>
<sequence>MALFGILRGLLRLDLGTVASWEELRAAFHRGPVRWWRRCMSAEGVSSHRRALRRHLMEGGQDRAAVEAFVPETPAAQNNISSDEDSDDGAGNSGGSADGALSNDDMEDHSGDVERLSSAATMPSSMSRLMWPLRTLGRGARWARERRALGRIRENGGASAMAMMELKDGDESQNFMLQTAERWATVPALPPLMGSSFISSRRRAGGGGTGMIAPGSTRAGSNSARWEALEPLQRRRGPIRRPSIPGASMERSRRRFSEGGATRAVAEGLEKADRSDAGANGRRGCNSSTAGPGTASAADDGRNGLWSRSGGGAAGAAAFISKGSSNGNARRPRISGSDGEVERRLVGTYSPVIRNPAKAPDVSGLWQRLSRRSTPSGAAGGASCGSVSGAAAPTRALGIFIRHNAVAPLPLSPPVAEVPALPPDSPPGTRRVASVGGAAGATFGGVECLVTPRRPTFAVPQIPAGPVAEATSTPSTILGLTRLTRREAASLHEQTPTTMHATRRNPAADGWRQRDQNYWQQQQRQLLSPAAASPSARTPIPQASAAPPMRQATSPRVDQPQLLTRASLGSLSNLSSDPDDPEAARGETPAARVRDEAVASVTAPTAVPSAKVGAEAIYKRPSQRPPGFGSETTERDRVMALQSTEDLSLGVLLSRQNGDLAMWDAFATVWDGIVDDLRATDLISDRESGNLRFMRLGHFQGRHALRPILLPAFFYAGVVQAFVDTGRLTSGGGGGDGATTTILTELRSLVVWLSCELRLLSEVQAEVVMGISFLHTITDVDHANYRAKMLHAGQALVKQLAELCASAAKQQQLLLQQPREMQRQQRQRPDWHQVQAAGGQVHFENGAVAGGKFLNVTSDARMGRATSQRQAGTAAAKTLVALHVGAIGGSLREVLEALAGEARAMRRAVASGRLASESLAAAVKLEEVAQQVLADLSAHPDFLSSCLTNLLPRAIFVCPPRATYAEDDEPESPTATGGPPSAKPTASYIQTPQPIPSNFVGGNLTTTEVPLIHLGSPSSARSTEPRGIANGGASSSPLHHRPPAQGATAITTMFPDSPNPSISGAVVSDVATAGAGAVTSLPRAPSLARVKASEDVFSKGMRKGVRSGSSWGSCSLESVAPPTLEPEVVLRVRVVEVLVKMLTTPASACRPAGAEALRILGFFINSLSNPQLKKPPPLGDMLSWSVLTPCYEEDVLYPLSADHAARQLGLAPPPLVGPGRPPDLLSETEDNVSLMSYLRSVFPADWKNFMERLSGMLGGADLSRVTENDFAPMGPLHDLAAELQLWATYRGQLLGRTVRGMMCYRRAVRMLVELEYPRPAGVSPEGYNAWAEAFVDCKFQYVCTCQVYGKNRKATDIRRRWLAEGVDSLCLEFPALRVAYLDSAVTSYGPTEYSVLLRGNPDHPAALAGAARGVASAEAPASAVLADDGSLSASVPAQPLQPPQQPQAPGAVPRALFSPRPPSKNDGICLKIATVEGEGSGKGKDGSSFFKSSDTFSTAVRRSAAAATVGSSGSNPTMELYRVRLPYNRYSKRGIILGEGKPENQNHASIFCFGEALQTIDMNQDNALAEALKMRNLLHELAPEPASRRLQAIASHPRGSTSSEHHRHAIASRTAREVPVALVGFREWIFSDVSGALGTFAAACELAFGTIVQRTMSYPGRVRLHYGHPDVFNKMHIMTRGGLSKATRQLHISEDVFGGFNQLLRGAQIKYKEYISCGKGRDMGFDSINAFEIKISGGGGECVVSRDVARLAPRMDLARLLHFYHSGPGYYINSLFIMTAVWLNIWVVAVFALARASTVQRLGSDGNLHLEDTLRVEHALSLGPLMLLPYAAQLLLEWGALRTFATLAVQIISGSVAFAVFRQQTTAYYFKDDITYGGARYISTGRGFSITSSSFTTLFTNYARSHLYPGMELLHLLLLYAFVRDCKGCSFAAVTWGTWLVAVALLFSPFWFNPMAFTREKVSRDWSAWLGWMRGEVDSATGNNWHSWN</sequence>
<evidence type="ECO:0000256" key="2">
    <source>
        <dbReference type="SAM" id="Phobius"/>
    </source>
</evidence>
<accession>A0ABQ5SGN6</accession>
<dbReference type="PANTHER" id="PTHR12741:SF48">
    <property type="entry name" value="1,3-BETA-GLUCAN SYNTHASE COMPONENT FKS1-RELATED"/>
    <property type="match status" value="1"/>
</dbReference>
<feature type="transmembrane region" description="Helical" evidence="2">
    <location>
        <begin position="1770"/>
        <end position="1794"/>
    </location>
</feature>
<dbReference type="Pfam" id="PF02364">
    <property type="entry name" value="Glucan_synthase"/>
    <property type="match status" value="2"/>
</dbReference>